<sequence length="392" mass="44243">MLAFPVSGRADDTADKSVLFDMAMPHIRARLEDQMLQLIGAAVETKEHIHLATELELLDTPAFAQALLDGYEIRIPQRPAEWEILRFLTDNHMELVRPLLIDQLRDTDDDSREASIRAGVALFHHDPEPVWNDIWSRADGDISWAQDLFCRLADASRYRAPALSADRLADLYLWLRANIGMPDLTGPGVAHFLDSRDFAEMWRNTLVQRLIESATAADIDALNRIHQAEPGMSGLDWALAIARRNHAVKQWRPLTVDDLDELAVDPRRRPIRTALDLRSATVAALGDVQAALQGDTPEAPLLWDTYSKRPKSEDEISDYLRNRLQVILEGAVVNREVQVRNNREHGIGERTDLRIDAIGPDATAGPIVLPIEVKGCWHDDLEVAWEEQLLNR</sequence>
<organism evidence="1 2">
    <name type="scientific">Gordonia jinhuaensis</name>
    <dbReference type="NCBI Taxonomy" id="1517702"/>
    <lineage>
        <taxon>Bacteria</taxon>
        <taxon>Bacillati</taxon>
        <taxon>Actinomycetota</taxon>
        <taxon>Actinomycetes</taxon>
        <taxon>Mycobacteriales</taxon>
        <taxon>Gordoniaceae</taxon>
        <taxon>Gordonia</taxon>
    </lineage>
</organism>
<comment type="caution">
    <text evidence="1">The sequence shown here is derived from an EMBL/GenBank/DDBJ whole genome shotgun (WGS) entry which is preliminary data.</text>
</comment>
<dbReference type="EMBL" id="BMGC01000092">
    <property type="protein sequence ID" value="GGB48983.1"/>
    <property type="molecule type" value="Genomic_DNA"/>
</dbReference>
<reference evidence="1" key="1">
    <citation type="journal article" date="2014" name="Int. J. Syst. Evol. Microbiol.">
        <title>Complete genome sequence of Corynebacterium casei LMG S-19264T (=DSM 44701T), isolated from a smear-ripened cheese.</title>
        <authorList>
            <consortium name="US DOE Joint Genome Institute (JGI-PGF)"/>
            <person name="Walter F."/>
            <person name="Albersmeier A."/>
            <person name="Kalinowski J."/>
            <person name="Ruckert C."/>
        </authorList>
    </citation>
    <scope>NUCLEOTIDE SEQUENCE</scope>
    <source>
        <strain evidence="1">CGMCC 1.12827</strain>
    </source>
</reference>
<accession>A0A916X237</accession>
<dbReference type="AlphaFoldDB" id="A0A916X237"/>
<protein>
    <submittedName>
        <fullName evidence="1">Uncharacterized protein</fullName>
    </submittedName>
</protein>
<evidence type="ECO:0000313" key="1">
    <source>
        <dbReference type="EMBL" id="GGB48983.1"/>
    </source>
</evidence>
<gene>
    <name evidence="1" type="ORF">GCM10011489_39990</name>
</gene>
<reference evidence="1" key="2">
    <citation type="submission" date="2020-09" db="EMBL/GenBank/DDBJ databases">
        <authorList>
            <person name="Sun Q."/>
            <person name="Zhou Y."/>
        </authorList>
    </citation>
    <scope>NUCLEOTIDE SEQUENCE</scope>
    <source>
        <strain evidence="1">CGMCC 1.12827</strain>
    </source>
</reference>
<name>A0A916X237_9ACTN</name>
<keyword evidence="2" id="KW-1185">Reference proteome</keyword>
<evidence type="ECO:0000313" key="2">
    <source>
        <dbReference type="Proteomes" id="UP000621454"/>
    </source>
</evidence>
<proteinExistence type="predicted"/>
<dbReference type="Proteomes" id="UP000621454">
    <property type="component" value="Unassembled WGS sequence"/>
</dbReference>